<dbReference type="FunFam" id="1.10.510.10:FF:000624">
    <property type="entry name" value="Mitogen-activated protein kinase"/>
    <property type="match status" value="1"/>
</dbReference>
<proteinExistence type="predicted"/>
<dbReference type="GO" id="GO:0005524">
    <property type="term" value="F:ATP binding"/>
    <property type="evidence" value="ECO:0007669"/>
    <property type="project" value="UniProtKB-KW"/>
</dbReference>
<feature type="non-terminal residue" evidence="7">
    <location>
        <position position="1"/>
    </location>
</feature>
<dbReference type="SMART" id="SM00220">
    <property type="entry name" value="S_TKc"/>
    <property type="match status" value="1"/>
</dbReference>
<evidence type="ECO:0000256" key="1">
    <source>
        <dbReference type="ARBA" id="ARBA00022527"/>
    </source>
</evidence>
<dbReference type="Pfam" id="PF00069">
    <property type="entry name" value="Pkinase"/>
    <property type="match status" value="1"/>
</dbReference>
<sequence>LAYMHQLGFFHRDLKPENILTTGPNNVKIADFGLAREIRSNQAFTDYVSTRWYRAPEVLLRSTNYNSPIDLWALGCITSELFTKRPLFPGTSEIDQLYKVCNVLGSPNKEDWLDGFTLATKINFRFPTVQNPIPLSQIAGSNCSSMAISFLQTLLEWNPSWRSSAPDALKHSFFQGVDLKKSDSIKHKSLQNIGPLSEVQGVQLLRPTNHHSLPFDKEPILMQNGSINESTTKHRIKEPILRSSGDLLSAFTIKNIYRNNDEESKQKKVLHKESSVRFNENENEEIILPRKFTIHQPIKSNTTPSVEKSSLLLEGGRILSAGLYHSKHDRHRRLKAIDSPFKNESKKVFSEPKNGVSNKKSFSFLGEGFGFLGDFKNTSVIGTKTESYSSSILDPNSTSKTRGVKKQIRTNWAEKYLK</sequence>
<accession>A0A0K2T4Y0</accession>
<dbReference type="PANTHER" id="PTHR24055">
    <property type="entry name" value="MITOGEN-ACTIVATED PROTEIN KINASE"/>
    <property type="match status" value="1"/>
</dbReference>
<dbReference type="PROSITE" id="PS50011">
    <property type="entry name" value="PROTEIN_KINASE_DOM"/>
    <property type="match status" value="1"/>
</dbReference>
<organism evidence="7">
    <name type="scientific">Lepeophtheirus salmonis</name>
    <name type="common">Salmon louse</name>
    <name type="synonym">Caligus salmonis</name>
    <dbReference type="NCBI Taxonomy" id="72036"/>
    <lineage>
        <taxon>Eukaryota</taxon>
        <taxon>Metazoa</taxon>
        <taxon>Ecdysozoa</taxon>
        <taxon>Arthropoda</taxon>
        <taxon>Crustacea</taxon>
        <taxon>Multicrustacea</taxon>
        <taxon>Hexanauplia</taxon>
        <taxon>Copepoda</taxon>
        <taxon>Siphonostomatoida</taxon>
        <taxon>Caligidae</taxon>
        <taxon>Lepeophtheirus</taxon>
    </lineage>
</organism>
<dbReference type="Gene3D" id="1.10.510.10">
    <property type="entry name" value="Transferase(Phosphotransferase) domain 1"/>
    <property type="match status" value="1"/>
</dbReference>
<dbReference type="AlphaFoldDB" id="A0A0K2T4Y0"/>
<keyword evidence="2" id="KW-0808">Transferase</keyword>
<protein>
    <submittedName>
        <fullName evidence="7">Serine/threonineprotein kinase ICKlike [Metaseiulus occidentalis]</fullName>
    </submittedName>
</protein>
<dbReference type="EMBL" id="HACA01003778">
    <property type="protein sequence ID" value="CDW21139.1"/>
    <property type="molecule type" value="Transcribed_RNA"/>
</dbReference>
<keyword evidence="5" id="KW-0067">ATP-binding</keyword>
<dbReference type="InterPro" id="IPR011009">
    <property type="entry name" value="Kinase-like_dom_sf"/>
</dbReference>
<keyword evidence="4 7" id="KW-0418">Kinase</keyword>
<dbReference type="InterPro" id="IPR008271">
    <property type="entry name" value="Ser/Thr_kinase_AS"/>
</dbReference>
<evidence type="ECO:0000256" key="5">
    <source>
        <dbReference type="ARBA" id="ARBA00022840"/>
    </source>
</evidence>
<dbReference type="InterPro" id="IPR050117">
    <property type="entry name" value="MAPK"/>
</dbReference>
<dbReference type="SUPFAM" id="SSF56112">
    <property type="entry name" value="Protein kinase-like (PK-like)"/>
    <property type="match status" value="1"/>
</dbReference>
<feature type="domain" description="Protein kinase" evidence="6">
    <location>
        <begin position="1"/>
        <end position="174"/>
    </location>
</feature>
<evidence type="ECO:0000313" key="7">
    <source>
        <dbReference type="EMBL" id="CDW21139.1"/>
    </source>
</evidence>
<reference evidence="7" key="1">
    <citation type="submission" date="2014-05" db="EMBL/GenBank/DDBJ databases">
        <authorList>
            <person name="Chronopoulou M."/>
        </authorList>
    </citation>
    <scope>NUCLEOTIDE SEQUENCE</scope>
    <source>
        <tissue evidence="7">Whole organism</tissue>
    </source>
</reference>
<evidence type="ECO:0000256" key="4">
    <source>
        <dbReference type="ARBA" id="ARBA00022777"/>
    </source>
</evidence>
<evidence type="ECO:0000256" key="3">
    <source>
        <dbReference type="ARBA" id="ARBA00022741"/>
    </source>
</evidence>
<keyword evidence="1" id="KW-0723">Serine/threonine-protein kinase</keyword>
<dbReference type="InterPro" id="IPR000719">
    <property type="entry name" value="Prot_kinase_dom"/>
</dbReference>
<dbReference type="PROSITE" id="PS00108">
    <property type="entry name" value="PROTEIN_KINASE_ST"/>
    <property type="match status" value="1"/>
</dbReference>
<evidence type="ECO:0000259" key="6">
    <source>
        <dbReference type="PROSITE" id="PS50011"/>
    </source>
</evidence>
<dbReference type="OrthoDB" id="2158884at2759"/>
<keyword evidence="3" id="KW-0547">Nucleotide-binding</keyword>
<dbReference type="GO" id="GO:0004674">
    <property type="term" value="F:protein serine/threonine kinase activity"/>
    <property type="evidence" value="ECO:0007669"/>
    <property type="project" value="UniProtKB-KW"/>
</dbReference>
<name>A0A0K2T4Y0_LEPSM</name>
<evidence type="ECO:0000256" key="2">
    <source>
        <dbReference type="ARBA" id="ARBA00022679"/>
    </source>
</evidence>